<dbReference type="RefSeq" id="WP_345160337.1">
    <property type="nucleotide sequence ID" value="NZ_BAABHC010000016.1"/>
</dbReference>
<dbReference type="Proteomes" id="UP001500552">
    <property type="component" value="Unassembled WGS sequence"/>
</dbReference>
<sequence>MEIILCPTDFSPSSLNAIRYADELAQRMNSRIVLFHNIYESAGEQSSATGALPGSQPARDPKYHQEQKLKLDGLRKSLEDVEWGIPVAYEEKIGYGLPGETIPQLAHQERADLVVVGYERPEGMKEAFFGSVTAEVIKKSPCPVLFIPRQAVFKPVYKIVFATDLHGEPFTDVAFVSKIAGLFEAEILFLHVLTEALHDNQQLAQEELERLHKSLPYKNVSFHTEASAHLEDGISQFCHRHQANLLVMGYHPRNFWEHMFSQDYSLEMAYHTYLPLLIIHYRI</sequence>
<proteinExistence type="inferred from homology"/>
<dbReference type="PANTHER" id="PTHR46268">
    <property type="entry name" value="STRESS RESPONSE PROTEIN NHAX"/>
    <property type="match status" value="1"/>
</dbReference>
<evidence type="ECO:0000313" key="3">
    <source>
        <dbReference type="EMBL" id="GAA4437005.1"/>
    </source>
</evidence>
<reference evidence="4" key="1">
    <citation type="journal article" date="2019" name="Int. J. Syst. Evol. Microbiol.">
        <title>The Global Catalogue of Microorganisms (GCM) 10K type strain sequencing project: providing services to taxonomists for standard genome sequencing and annotation.</title>
        <authorList>
            <consortium name="The Broad Institute Genomics Platform"/>
            <consortium name="The Broad Institute Genome Sequencing Center for Infectious Disease"/>
            <person name="Wu L."/>
            <person name="Ma J."/>
        </authorList>
    </citation>
    <scope>NUCLEOTIDE SEQUENCE [LARGE SCALE GENOMIC DNA]</scope>
    <source>
        <strain evidence="4">JCM 17926</strain>
    </source>
</reference>
<evidence type="ECO:0000256" key="1">
    <source>
        <dbReference type="ARBA" id="ARBA00008791"/>
    </source>
</evidence>
<protein>
    <submittedName>
        <fullName evidence="3">Universal stress protein</fullName>
    </submittedName>
</protein>
<accession>A0ABP8LU60</accession>
<keyword evidence="4" id="KW-1185">Reference proteome</keyword>
<feature type="domain" description="UspA" evidence="2">
    <location>
        <begin position="2"/>
        <end position="148"/>
    </location>
</feature>
<dbReference type="Pfam" id="PF00582">
    <property type="entry name" value="Usp"/>
    <property type="match status" value="1"/>
</dbReference>
<comment type="similarity">
    <text evidence="1">Belongs to the universal stress protein A family.</text>
</comment>
<dbReference type="CDD" id="cd00293">
    <property type="entry name" value="USP-like"/>
    <property type="match status" value="2"/>
</dbReference>
<name>A0ABP8LU60_9BACT</name>
<dbReference type="InterPro" id="IPR006016">
    <property type="entry name" value="UspA"/>
</dbReference>
<dbReference type="PANTHER" id="PTHR46268:SF6">
    <property type="entry name" value="UNIVERSAL STRESS PROTEIN UP12"/>
    <property type="match status" value="1"/>
</dbReference>
<dbReference type="PRINTS" id="PR01438">
    <property type="entry name" value="UNVRSLSTRESS"/>
</dbReference>
<gene>
    <name evidence="3" type="ORF">GCM10023188_30720</name>
</gene>
<dbReference type="InterPro" id="IPR006015">
    <property type="entry name" value="Universal_stress_UspA"/>
</dbReference>
<dbReference type="Gene3D" id="3.40.50.12370">
    <property type="match status" value="1"/>
</dbReference>
<evidence type="ECO:0000259" key="2">
    <source>
        <dbReference type="Pfam" id="PF00582"/>
    </source>
</evidence>
<comment type="caution">
    <text evidence="3">The sequence shown here is derived from an EMBL/GenBank/DDBJ whole genome shotgun (WGS) entry which is preliminary data.</text>
</comment>
<dbReference type="EMBL" id="BAABHC010000016">
    <property type="protein sequence ID" value="GAA4437005.1"/>
    <property type="molecule type" value="Genomic_DNA"/>
</dbReference>
<organism evidence="3 4">
    <name type="scientific">Pontibacter saemangeumensis</name>
    <dbReference type="NCBI Taxonomy" id="1084525"/>
    <lineage>
        <taxon>Bacteria</taxon>
        <taxon>Pseudomonadati</taxon>
        <taxon>Bacteroidota</taxon>
        <taxon>Cytophagia</taxon>
        <taxon>Cytophagales</taxon>
        <taxon>Hymenobacteraceae</taxon>
        <taxon>Pontibacter</taxon>
    </lineage>
</organism>
<dbReference type="SUPFAM" id="SSF52402">
    <property type="entry name" value="Adenine nucleotide alpha hydrolases-like"/>
    <property type="match status" value="2"/>
</dbReference>
<evidence type="ECO:0000313" key="4">
    <source>
        <dbReference type="Proteomes" id="UP001500552"/>
    </source>
</evidence>